<sequence>MNRGENVTRPQEPEFLIQWREWVKAGPPKCCHTCEHYGVDGLCVEFFMKPPEDFAATVDGCDKWEAECPF</sequence>
<reference evidence="1" key="1">
    <citation type="submission" date="2020-04" db="EMBL/GenBank/DDBJ databases">
        <authorList>
            <person name="Chiriac C."/>
            <person name="Salcher M."/>
            <person name="Ghai R."/>
            <person name="Kavagutti S V."/>
        </authorList>
    </citation>
    <scope>NUCLEOTIDE SEQUENCE</scope>
</reference>
<evidence type="ECO:0000313" key="1">
    <source>
        <dbReference type="EMBL" id="CAB4141598.1"/>
    </source>
</evidence>
<organism evidence="1">
    <name type="scientific">uncultured Caudovirales phage</name>
    <dbReference type="NCBI Taxonomy" id="2100421"/>
    <lineage>
        <taxon>Viruses</taxon>
        <taxon>Duplodnaviria</taxon>
        <taxon>Heunggongvirae</taxon>
        <taxon>Uroviricota</taxon>
        <taxon>Caudoviricetes</taxon>
        <taxon>Peduoviridae</taxon>
        <taxon>Maltschvirus</taxon>
        <taxon>Maltschvirus maltsch</taxon>
    </lineage>
</organism>
<name>A0A6J5M4J5_9CAUD</name>
<dbReference type="EMBL" id="LR796392">
    <property type="protein sequence ID" value="CAB4141598.1"/>
    <property type="molecule type" value="Genomic_DNA"/>
</dbReference>
<gene>
    <name evidence="1" type="ORF">UFOVP416_48</name>
</gene>
<protein>
    <submittedName>
        <fullName evidence="1">Uncharacterized protein</fullName>
    </submittedName>
</protein>
<accession>A0A6J5M4J5</accession>
<proteinExistence type="predicted"/>